<evidence type="ECO:0000313" key="2">
    <source>
        <dbReference type="EMBL" id="OLF19227.1"/>
    </source>
</evidence>
<evidence type="ECO:0000313" key="3">
    <source>
        <dbReference type="Proteomes" id="UP000185596"/>
    </source>
</evidence>
<name>A0A1Q8CXZ6_9PSEU</name>
<comment type="caution">
    <text evidence="2">The sequence shown here is derived from an EMBL/GenBank/DDBJ whole genome shotgun (WGS) entry which is preliminary data.</text>
</comment>
<dbReference type="EMBL" id="MSIE01000002">
    <property type="protein sequence ID" value="OLF19227.1"/>
    <property type="molecule type" value="Genomic_DNA"/>
</dbReference>
<protein>
    <recommendedName>
        <fullName evidence="1">SGNH hydrolase-type esterase domain-containing protein</fullName>
    </recommendedName>
</protein>
<dbReference type="Proteomes" id="UP000185596">
    <property type="component" value="Unassembled WGS sequence"/>
</dbReference>
<gene>
    <name evidence="2" type="ORF">BU204_02425</name>
</gene>
<accession>A0A1Q8CXZ6</accession>
<dbReference type="STRING" id="1912961.BU204_02425"/>
<keyword evidence="3" id="KW-1185">Reference proteome</keyword>
<organism evidence="2 3">
    <name type="scientific">Actinophytocola xanthii</name>
    <dbReference type="NCBI Taxonomy" id="1912961"/>
    <lineage>
        <taxon>Bacteria</taxon>
        <taxon>Bacillati</taxon>
        <taxon>Actinomycetota</taxon>
        <taxon>Actinomycetes</taxon>
        <taxon>Pseudonocardiales</taxon>
        <taxon>Pseudonocardiaceae</taxon>
    </lineage>
</organism>
<proteinExistence type="predicted"/>
<dbReference type="Gene3D" id="3.40.50.1110">
    <property type="entry name" value="SGNH hydrolase"/>
    <property type="match status" value="1"/>
</dbReference>
<sequence length="268" mass="27591">MPVAGGVYVSVGDSYATGYRPAADGVPAGPSPDGFAYLVAARSNLRLVNVACSGATSAGLREGSGCAPGNRALDAPDPTGRTQLDAAVRTLRENQGRVSLVTVVIGGNDLTPCARATTTSQAATCAAEAVTEIQANLAEVLPVLREAAGDAPIVGLTYPDVFLGAWVSPVFPDGQDLARLSVPLFRDVLNTALRAEYDKVRAGFVDVTAATGGYQPLTETTRDPTYGPVPEPVARICELTYFCDRADVHPTPAGHRVIASAVLAAVPG</sequence>
<reference evidence="2 3" key="1">
    <citation type="submission" date="2016-12" db="EMBL/GenBank/DDBJ databases">
        <title>The draft genome sequence of Actinophytocola sp. 11-183.</title>
        <authorList>
            <person name="Wang W."/>
            <person name="Yuan L."/>
        </authorList>
    </citation>
    <scope>NUCLEOTIDE SEQUENCE [LARGE SCALE GENOMIC DNA]</scope>
    <source>
        <strain evidence="2 3">11-183</strain>
    </source>
</reference>
<evidence type="ECO:0000259" key="1">
    <source>
        <dbReference type="Pfam" id="PF13472"/>
    </source>
</evidence>
<dbReference type="SUPFAM" id="SSF52266">
    <property type="entry name" value="SGNH hydrolase"/>
    <property type="match status" value="1"/>
</dbReference>
<dbReference type="InterPro" id="IPR036514">
    <property type="entry name" value="SGNH_hydro_sf"/>
</dbReference>
<dbReference type="InterPro" id="IPR013830">
    <property type="entry name" value="SGNH_hydro"/>
</dbReference>
<feature type="domain" description="SGNH hydrolase-type esterase" evidence="1">
    <location>
        <begin position="11"/>
        <end position="257"/>
    </location>
</feature>
<dbReference type="AlphaFoldDB" id="A0A1Q8CXZ6"/>
<dbReference type="Pfam" id="PF13472">
    <property type="entry name" value="Lipase_GDSL_2"/>
    <property type="match status" value="1"/>
</dbReference>